<evidence type="ECO:0000313" key="10">
    <source>
        <dbReference type="EMBL" id="CAF0904607.1"/>
    </source>
</evidence>
<keyword evidence="6 8" id="KW-0472">Membrane</keyword>
<proteinExistence type="inferred from homology"/>
<dbReference type="InterPro" id="IPR050932">
    <property type="entry name" value="TM2D1-3-like"/>
</dbReference>
<evidence type="ECO:0000313" key="11">
    <source>
        <dbReference type="EMBL" id="CAF3684745.1"/>
    </source>
</evidence>
<dbReference type="PANTHER" id="PTHR21016:SF4">
    <property type="entry name" value="TM2 DOMAIN-CONTAINING PROTEIN 2"/>
    <property type="match status" value="1"/>
</dbReference>
<evidence type="ECO:0000256" key="8">
    <source>
        <dbReference type="SAM" id="Phobius"/>
    </source>
</evidence>
<dbReference type="Proteomes" id="UP000677228">
    <property type="component" value="Unassembled WGS sequence"/>
</dbReference>
<dbReference type="Proteomes" id="UP000682733">
    <property type="component" value="Unassembled WGS sequence"/>
</dbReference>
<dbReference type="GO" id="GO:0016020">
    <property type="term" value="C:membrane"/>
    <property type="evidence" value="ECO:0007669"/>
    <property type="project" value="UniProtKB-SubCell"/>
</dbReference>
<accession>A0A8S2DF30</accession>
<evidence type="ECO:0000256" key="3">
    <source>
        <dbReference type="ARBA" id="ARBA00022692"/>
    </source>
</evidence>
<evidence type="ECO:0000256" key="2">
    <source>
        <dbReference type="ARBA" id="ARBA00008284"/>
    </source>
</evidence>
<reference evidence="10" key="1">
    <citation type="submission" date="2021-02" db="EMBL/GenBank/DDBJ databases">
        <authorList>
            <person name="Nowell W R."/>
        </authorList>
    </citation>
    <scope>NUCLEOTIDE SEQUENCE</scope>
</reference>
<evidence type="ECO:0000256" key="1">
    <source>
        <dbReference type="ARBA" id="ARBA00004141"/>
    </source>
</evidence>
<dbReference type="InterPro" id="IPR007829">
    <property type="entry name" value="TM2"/>
</dbReference>
<evidence type="ECO:0000256" key="6">
    <source>
        <dbReference type="ARBA" id="ARBA00023136"/>
    </source>
</evidence>
<keyword evidence="7" id="KW-0325">Glycoprotein</keyword>
<feature type="transmembrane region" description="Helical" evidence="8">
    <location>
        <begin position="118"/>
        <end position="135"/>
    </location>
</feature>
<comment type="subcellular location">
    <subcellularLocation>
        <location evidence="1">Membrane</location>
        <topology evidence="1">Multi-pass membrane protein</topology>
    </subcellularLocation>
</comment>
<evidence type="ECO:0000259" key="9">
    <source>
        <dbReference type="Pfam" id="PF05154"/>
    </source>
</evidence>
<comment type="caution">
    <text evidence="10">The sequence shown here is derived from an EMBL/GenBank/DDBJ whole genome shotgun (WGS) entry which is preliminary data.</text>
</comment>
<feature type="domain" description="TM2" evidence="9">
    <location>
        <begin position="119"/>
        <end position="164"/>
    </location>
</feature>
<protein>
    <recommendedName>
        <fullName evidence="9">TM2 domain-containing protein</fullName>
    </recommendedName>
</protein>
<dbReference type="AlphaFoldDB" id="A0A8S2DF30"/>
<organism evidence="10 12">
    <name type="scientific">Didymodactylos carnosus</name>
    <dbReference type="NCBI Taxonomy" id="1234261"/>
    <lineage>
        <taxon>Eukaryota</taxon>
        <taxon>Metazoa</taxon>
        <taxon>Spiralia</taxon>
        <taxon>Gnathifera</taxon>
        <taxon>Rotifera</taxon>
        <taxon>Eurotatoria</taxon>
        <taxon>Bdelloidea</taxon>
        <taxon>Philodinida</taxon>
        <taxon>Philodinidae</taxon>
        <taxon>Didymodactylos</taxon>
    </lineage>
</organism>
<keyword evidence="4" id="KW-0732">Signal</keyword>
<name>A0A8S2DF30_9BILA</name>
<evidence type="ECO:0000256" key="7">
    <source>
        <dbReference type="ARBA" id="ARBA00023180"/>
    </source>
</evidence>
<dbReference type="EMBL" id="CAJOBA010003527">
    <property type="protein sequence ID" value="CAF3684745.1"/>
    <property type="molecule type" value="Genomic_DNA"/>
</dbReference>
<evidence type="ECO:0000313" key="12">
    <source>
        <dbReference type="Proteomes" id="UP000677228"/>
    </source>
</evidence>
<evidence type="ECO:0000256" key="5">
    <source>
        <dbReference type="ARBA" id="ARBA00022989"/>
    </source>
</evidence>
<dbReference type="Pfam" id="PF05154">
    <property type="entry name" value="TM2"/>
    <property type="match status" value="1"/>
</dbReference>
<evidence type="ECO:0000256" key="4">
    <source>
        <dbReference type="ARBA" id="ARBA00022729"/>
    </source>
</evidence>
<comment type="similarity">
    <text evidence="2">Belongs to the TM2 family.</text>
</comment>
<gene>
    <name evidence="10" type="ORF">OVA965_LOCUS9803</name>
    <name evidence="11" type="ORF">TMI583_LOCUS9799</name>
</gene>
<dbReference type="PANTHER" id="PTHR21016">
    <property type="entry name" value="BETA-AMYLOID BINDING PROTEIN-RELATED"/>
    <property type="match status" value="1"/>
</dbReference>
<dbReference type="EMBL" id="CAJNOK010003526">
    <property type="protein sequence ID" value="CAF0904607.1"/>
    <property type="molecule type" value="Genomic_DNA"/>
</dbReference>
<sequence length="184" mass="21137">MDTLEYFGYKEQIFVQQPSLEFTRDTNETLPYNSLTPLVRCDYLPSEFYECELLDNIPINDSRACKSKKDSNDRKYGGQRYADVQKTSVYCTIFDGIECWGNRTFLVPDIPCIKYSNHYFASTLLYSIFLGMFAVDRYCLGHIGIGVAKMITIGGVGLWWIVDVALLISGRLMPADESNWVIYH</sequence>
<feature type="transmembrane region" description="Helical" evidence="8">
    <location>
        <begin position="147"/>
        <end position="168"/>
    </location>
</feature>
<keyword evidence="5 8" id="KW-1133">Transmembrane helix</keyword>
<keyword evidence="3 8" id="KW-0812">Transmembrane</keyword>